<keyword evidence="1" id="KW-0472">Membrane</keyword>
<dbReference type="EMBL" id="SAXY01000058">
    <property type="protein sequence ID" value="TXJ39699.1"/>
    <property type="molecule type" value="Genomic_DNA"/>
</dbReference>
<reference evidence="2 3" key="1">
    <citation type="journal article" date="1992" name="Lakartidningen">
        <title>[Penicillin V and not amoxicillin is the first choice preparation in acute otitis].</title>
        <authorList>
            <person name="Kamme C."/>
            <person name="Lundgren K."/>
            <person name="Prellner K."/>
        </authorList>
    </citation>
    <scope>NUCLEOTIDE SEQUENCE [LARGE SCALE GENOMIC DNA]</scope>
    <source>
        <strain evidence="2 3">PC5538III-hc</strain>
    </source>
</reference>
<dbReference type="AlphaFoldDB" id="A0A5C8ENT6"/>
<dbReference type="OrthoDB" id="305791at2"/>
<keyword evidence="1" id="KW-1133">Transmembrane helix</keyword>
<keyword evidence="1" id="KW-0812">Transmembrane</keyword>
<comment type="caution">
    <text evidence="2">The sequence shown here is derived from an EMBL/GenBank/DDBJ whole genome shotgun (WGS) entry which is preliminary data.</text>
</comment>
<feature type="transmembrane region" description="Helical" evidence="1">
    <location>
        <begin position="25"/>
        <end position="43"/>
    </location>
</feature>
<dbReference type="Proteomes" id="UP000323176">
    <property type="component" value="Unassembled WGS sequence"/>
</dbReference>
<evidence type="ECO:0008006" key="4">
    <source>
        <dbReference type="Google" id="ProtNLM"/>
    </source>
</evidence>
<accession>A0A5C8ENT6</accession>
<evidence type="ECO:0000256" key="1">
    <source>
        <dbReference type="SAM" id="Phobius"/>
    </source>
</evidence>
<protein>
    <recommendedName>
        <fullName evidence="4">Bacterial surface antigen (D15) domain-containing protein</fullName>
    </recommendedName>
</protein>
<gene>
    <name evidence="2" type="ORF">EPJ72_09700</name>
</gene>
<proteinExistence type="predicted"/>
<evidence type="ECO:0000313" key="2">
    <source>
        <dbReference type="EMBL" id="TXJ39699.1"/>
    </source>
</evidence>
<organism evidence="2 3">
    <name type="scientific">Brachyspira pilosicoli</name>
    <name type="common">Serpulina pilosicoli</name>
    <dbReference type="NCBI Taxonomy" id="52584"/>
    <lineage>
        <taxon>Bacteria</taxon>
        <taxon>Pseudomonadati</taxon>
        <taxon>Spirochaetota</taxon>
        <taxon>Spirochaetia</taxon>
        <taxon>Brachyspirales</taxon>
        <taxon>Brachyspiraceae</taxon>
        <taxon>Brachyspira</taxon>
    </lineage>
</organism>
<name>A0A5C8ENT6_BRAPL</name>
<sequence length="331" mass="38404">MFCLFISISSLNLKAQDTFKRSSFYMTYHVTGFPFFIDIGYLYRKNASYLYIPRIGISYEYGSYSFGLFAYAGMEYRYDRFFINLKYKQGLIPYTDKYTFDTLESYGNFSTGYMFENVSLTYNLNVGKILDLNSNTKEINNIFKLQQSVDVSALIYDNSINKLKFNTGIDFNIIPNGKEYSYGIYASMPYSFFHYWGELGIMPYISYSAYFNDSKKNYSIGEKYLCILQMLPLNNAEKYVEPYSFLTFLHLEYKLYMRFLPSGWNDLYLVGFGNIGYGKYEYQSINDGEMLYMVGGGIGFNLFSTAPLQITLATDNNKSLIINVVISAISF</sequence>
<evidence type="ECO:0000313" key="3">
    <source>
        <dbReference type="Proteomes" id="UP000323176"/>
    </source>
</evidence>